<evidence type="ECO:0000313" key="2">
    <source>
        <dbReference type="Proteomes" id="UP000245910"/>
    </source>
</evidence>
<dbReference type="AlphaFoldDB" id="A0A2L2TZM6"/>
<organism evidence="1 2">
    <name type="scientific">Fusarium venenatum</name>
    <dbReference type="NCBI Taxonomy" id="56646"/>
    <lineage>
        <taxon>Eukaryota</taxon>
        <taxon>Fungi</taxon>
        <taxon>Dikarya</taxon>
        <taxon>Ascomycota</taxon>
        <taxon>Pezizomycotina</taxon>
        <taxon>Sordariomycetes</taxon>
        <taxon>Hypocreomycetidae</taxon>
        <taxon>Hypocreales</taxon>
        <taxon>Nectriaceae</taxon>
        <taxon>Fusarium</taxon>
    </lineage>
</organism>
<evidence type="ECO:0000313" key="1">
    <source>
        <dbReference type="EMBL" id="CEI67900.1"/>
    </source>
</evidence>
<accession>A0A2L2TZM6</accession>
<protein>
    <submittedName>
        <fullName evidence="1">Uncharacterized protein</fullName>
    </submittedName>
</protein>
<name>A0A2L2TZM6_9HYPO</name>
<dbReference type="Proteomes" id="UP000245910">
    <property type="component" value="Chromosome III"/>
</dbReference>
<sequence>MAGKGGNIELGMQMALFYEGTRTLQILHGFTQTTTPRKNKGQTWDTTDDFSRIHDRYVNKK</sequence>
<dbReference type="EMBL" id="LN649231">
    <property type="protein sequence ID" value="CEI67900.1"/>
    <property type="molecule type" value="Genomic_DNA"/>
</dbReference>
<reference evidence="2" key="1">
    <citation type="submission" date="2014-10" db="EMBL/GenBank/DDBJ databases">
        <authorList>
            <person name="King R."/>
        </authorList>
    </citation>
    <scope>NUCLEOTIDE SEQUENCE [LARGE SCALE GENOMIC DNA]</scope>
    <source>
        <strain evidence="2">A3/5</strain>
    </source>
</reference>
<keyword evidence="2" id="KW-1185">Reference proteome</keyword>
<proteinExistence type="predicted"/>